<evidence type="ECO:0000256" key="3">
    <source>
        <dbReference type="ARBA" id="ARBA00023295"/>
    </source>
</evidence>
<keyword evidence="6" id="KW-1185">Reference proteome</keyword>
<dbReference type="InterPro" id="IPR006102">
    <property type="entry name" value="Ig-like_GH2"/>
</dbReference>
<dbReference type="SUPFAM" id="SSF51445">
    <property type="entry name" value="(Trans)glycosidases"/>
    <property type="match status" value="1"/>
</dbReference>
<keyword evidence="2" id="KW-0378">Hydrolase</keyword>
<accession>A0A2Z4IQN7</accession>
<dbReference type="InterPro" id="IPR051913">
    <property type="entry name" value="GH2_Domain-Containing"/>
</dbReference>
<dbReference type="PANTHER" id="PTHR42732">
    <property type="entry name" value="BETA-GALACTOSIDASE"/>
    <property type="match status" value="1"/>
</dbReference>
<name>A0A2Z4IQN7_9BACT</name>
<dbReference type="SUPFAM" id="SSF49785">
    <property type="entry name" value="Galactose-binding domain-like"/>
    <property type="match status" value="2"/>
</dbReference>
<dbReference type="InterPro" id="IPR017853">
    <property type="entry name" value="GH"/>
</dbReference>
<dbReference type="GO" id="GO:0030246">
    <property type="term" value="F:carbohydrate binding"/>
    <property type="evidence" value="ECO:0007669"/>
    <property type="project" value="InterPro"/>
</dbReference>
<evidence type="ECO:0000313" key="5">
    <source>
        <dbReference type="EMBL" id="AWW32876.1"/>
    </source>
</evidence>
<dbReference type="PRINTS" id="PR00132">
    <property type="entry name" value="GLHYDRLASE2"/>
</dbReference>
<protein>
    <submittedName>
        <fullName evidence="5">Beta-galactosidase</fullName>
    </submittedName>
</protein>
<dbReference type="PANTHER" id="PTHR42732:SF1">
    <property type="entry name" value="BETA-MANNOSIDASE"/>
    <property type="match status" value="1"/>
</dbReference>
<comment type="similarity">
    <text evidence="1">Belongs to the glycosyl hydrolase 2 family.</text>
</comment>
<dbReference type="Gene3D" id="2.60.40.10">
    <property type="entry name" value="Immunoglobulins"/>
    <property type="match status" value="3"/>
</dbReference>
<dbReference type="Pfam" id="PF02836">
    <property type="entry name" value="Glyco_hydro_2_C"/>
    <property type="match status" value="1"/>
</dbReference>
<dbReference type="RefSeq" id="WP_112786248.1">
    <property type="nucleotide sequence ID" value="NZ_CP030041.1"/>
</dbReference>
<dbReference type="InterPro" id="IPR005084">
    <property type="entry name" value="CBM6"/>
</dbReference>
<evidence type="ECO:0000256" key="2">
    <source>
        <dbReference type="ARBA" id="ARBA00022801"/>
    </source>
</evidence>
<dbReference type="Gene3D" id="3.20.20.80">
    <property type="entry name" value="Glycosidases"/>
    <property type="match status" value="1"/>
</dbReference>
<keyword evidence="3" id="KW-0326">Glycosidase</keyword>
<dbReference type="EMBL" id="CP030041">
    <property type="protein sequence ID" value="AWW32876.1"/>
    <property type="molecule type" value="Genomic_DNA"/>
</dbReference>
<dbReference type="InterPro" id="IPR006103">
    <property type="entry name" value="Glyco_hydro_2_cat"/>
</dbReference>
<dbReference type="Pfam" id="PF16355">
    <property type="entry name" value="DUF4982"/>
    <property type="match status" value="1"/>
</dbReference>
<evidence type="ECO:0000259" key="4">
    <source>
        <dbReference type="PROSITE" id="PS51175"/>
    </source>
</evidence>
<dbReference type="AlphaFoldDB" id="A0A2Z4IQN7"/>
<sequence length="1022" mass="114961">MLPKQDKMNRVAINGFLLLYAFFLVATTNGQSRISINNDWKFKLGDHPEVLERDFRPAGWRTLDVPHDWSIEGEYDKDAPMGGRGGYLPSGIGWYYKEIPVAASWKGKMVSIEFDGVFMNSTVWVNGDSLGTRPYGWISFDYDVSGKVVQDSVLRVAVRVDNTPQPAARWYTGSGIYANTWLRVTDLIHTEERETFVRTEDNIVKTSGTIRNAGSSSEGLTATMAILDKEGKTVSSIGKKYHLPAGGEVAFNEEIEVPEVKKWSPGAPYLYRQVITLAKGKKVYHQDTVTFGFREVEWKPKSGVWINGEHIKLRGVCNHQDAGAFGAAVPDKILRYRIQQLKDMGVNAIRTAHNPQTPQFYEMCDEMGMLVMDEIFDGWEQKADNDYGARFFDDWWERDLTDWVKRDRNHPSIILYSIGNETHGDIAKSMVSKCHQLDPSRPVTSGHSASEYMDVFGVNGASEKKGWLQSMPTDRVFVGTENTHTWQVRGFYRTKTWYRDGYPNQRQQPYYYPDLTENELFTYDWADASAKTHYKQVFNSSYDNAMVRLTSRQSIELLRDTPHYAGTFRWTGHDYIGEATYVHGGWPFRAFMGGAIDLANFEKDLYYLYKSQWTTDPMVHILPHWTHPTLKRGALVPVWVYSNCDEVELVVNGKSLGKKSPGESWDKMQCEWMVPYEPGTIQAIGYMAGKETVNEVIASADPPSQISLSVDGKALQSKKGDIAQVRVSSEDRNGEFYPYGENRTYFTVLGPGRIKALDNGSPVDTESHVGTDNRTAFFGLTRAYIASTSAYGDISLVAASILGEKQQITSREVSIDVAILGLRGEVHAPEVKVYYTTDGREPNLGSSAYDNPFEVAPGTIVRALVTLDGIPAQRLEEEFGTGAGMVWDAKTSAKKLAGDQAEDASYVQAIVSSDGQGYNGKGYVDFGRNAGGYVEWYQENDGSDGEFVLELRYSASPKVRDQYRVRLMINGKEQNIILPATKNYRKDWVVKNIRVDLKAGANNIRIMPMDDDGFAIDQLKIN</sequence>
<dbReference type="Proteomes" id="UP000248688">
    <property type="component" value="Chromosome"/>
</dbReference>
<feature type="domain" description="CBM6" evidence="4">
    <location>
        <begin position="897"/>
        <end position="1022"/>
    </location>
</feature>
<gene>
    <name evidence="5" type="ORF">DN752_23560</name>
</gene>
<dbReference type="KEGG" id="est:DN752_23560"/>
<dbReference type="PROSITE" id="PS51175">
    <property type="entry name" value="CBM6"/>
    <property type="match status" value="1"/>
</dbReference>
<dbReference type="InterPro" id="IPR008979">
    <property type="entry name" value="Galactose-bd-like_sf"/>
</dbReference>
<reference evidence="5 6" key="1">
    <citation type="submission" date="2018-06" db="EMBL/GenBank/DDBJ databases">
        <title>Echinicola strongylocentroti sp. nov., isolated from a sea urchin Strongylocentrotus intermedius.</title>
        <authorList>
            <person name="Bae S.S."/>
        </authorList>
    </citation>
    <scope>NUCLEOTIDE SEQUENCE [LARGE SCALE GENOMIC DNA]</scope>
    <source>
        <strain evidence="5 6">MEBiC08714</strain>
    </source>
</reference>
<evidence type="ECO:0000313" key="6">
    <source>
        <dbReference type="Proteomes" id="UP000248688"/>
    </source>
</evidence>
<dbReference type="Pfam" id="PF18565">
    <property type="entry name" value="Glyco_hydro2_C5"/>
    <property type="match status" value="1"/>
</dbReference>
<dbReference type="SUPFAM" id="SSF49303">
    <property type="entry name" value="beta-Galactosidase/glucuronidase domain"/>
    <property type="match status" value="1"/>
</dbReference>
<dbReference type="GO" id="GO:0005975">
    <property type="term" value="P:carbohydrate metabolic process"/>
    <property type="evidence" value="ECO:0007669"/>
    <property type="project" value="InterPro"/>
</dbReference>
<dbReference type="Pfam" id="PF00703">
    <property type="entry name" value="Glyco_hydro_2"/>
    <property type="match status" value="1"/>
</dbReference>
<dbReference type="Pfam" id="PF13290">
    <property type="entry name" value="CHB_HEX_C_1"/>
    <property type="match status" value="1"/>
</dbReference>
<organism evidence="5 6">
    <name type="scientific">Echinicola strongylocentroti</name>
    <dbReference type="NCBI Taxonomy" id="1795355"/>
    <lineage>
        <taxon>Bacteria</taxon>
        <taxon>Pseudomonadati</taxon>
        <taxon>Bacteroidota</taxon>
        <taxon>Cytophagia</taxon>
        <taxon>Cytophagales</taxon>
        <taxon>Cyclobacteriaceae</taxon>
        <taxon>Echinicola</taxon>
    </lineage>
</organism>
<dbReference type="InterPro" id="IPR040605">
    <property type="entry name" value="Glyco_hydro2_dom5"/>
</dbReference>
<dbReference type="Gene3D" id="2.60.120.260">
    <property type="entry name" value="Galactose-binding domain-like"/>
    <property type="match status" value="2"/>
</dbReference>
<dbReference type="OrthoDB" id="9802773at2"/>
<dbReference type="InterPro" id="IPR032311">
    <property type="entry name" value="DUF4982"/>
</dbReference>
<dbReference type="InterPro" id="IPR059177">
    <property type="entry name" value="GH29D-like_dom"/>
</dbReference>
<dbReference type="GO" id="GO:0004553">
    <property type="term" value="F:hydrolase activity, hydrolyzing O-glycosyl compounds"/>
    <property type="evidence" value="ECO:0007669"/>
    <property type="project" value="InterPro"/>
</dbReference>
<evidence type="ECO:0000256" key="1">
    <source>
        <dbReference type="ARBA" id="ARBA00007401"/>
    </source>
</evidence>
<dbReference type="InterPro" id="IPR013783">
    <property type="entry name" value="Ig-like_fold"/>
</dbReference>
<proteinExistence type="inferred from homology"/>
<dbReference type="InterPro" id="IPR006101">
    <property type="entry name" value="Glyco_hydro_2"/>
</dbReference>
<dbReference type="InterPro" id="IPR036156">
    <property type="entry name" value="Beta-gal/glucu_dom_sf"/>
</dbReference>